<feature type="domain" description="Nitroreductase" evidence="2">
    <location>
        <begin position="245"/>
        <end position="407"/>
    </location>
</feature>
<dbReference type="InterPro" id="IPR025965">
    <property type="entry name" value="FlgD/Vpr_Ig-like"/>
</dbReference>
<dbReference type="Proteomes" id="UP000885672">
    <property type="component" value="Unassembled WGS sequence"/>
</dbReference>
<dbReference type="GO" id="GO:0016491">
    <property type="term" value="F:oxidoreductase activity"/>
    <property type="evidence" value="ECO:0007669"/>
    <property type="project" value="InterPro"/>
</dbReference>
<dbReference type="InterPro" id="IPR029479">
    <property type="entry name" value="Nitroreductase"/>
</dbReference>
<name>A0A7V0T4F8_UNCW3</name>
<dbReference type="Pfam" id="PF00881">
    <property type="entry name" value="Nitroreductase"/>
    <property type="match status" value="1"/>
</dbReference>
<keyword evidence="1" id="KW-0732">Signal</keyword>
<gene>
    <name evidence="4" type="ORF">ENN51_00470</name>
</gene>
<dbReference type="InterPro" id="IPR000415">
    <property type="entry name" value="Nitroreductase-like"/>
</dbReference>
<feature type="chain" id="PRO_5031428526" description="FlgD Ig-like domain-containing protein" evidence="1">
    <location>
        <begin position="37"/>
        <end position="510"/>
    </location>
</feature>
<evidence type="ECO:0000259" key="2">
    <source>
        <dbReference type="Pfam" id="PF00881"/>
    </source>
</evidence>
<dbReference type="AlphaFoldDB" id="A0A7V0T4F8"/>
<organism evidence="4">
    <name type="scientific">candidate division WOR-3 bacterium</name>
    <dbReference type="NCBI Taxonomy" id="2052148"/>
    <lineage>
        <taxon>Bacteria</taxon>
        <taxon>Bacteria division WOR-3</taxon>
    </lineage>
</organism>
<sequence length="510" mass="54487">MLRALALRAKRSRPGRHCRLSAFFAALVVLAAPAPAGDAVRLAEPVVNPASFALLANSRFSVPSGFRPDLPGQVMANVVWAMNRAPMLGTEREFYVATEANLYRYDPAAGTLVLHRPGDLRYNSGSAFEVGIVAGLDEDAGSAVQAGLLAVTAFREEHGASGCPMRWATDHANETWQTDSPVRMALVFGRAETRALDTTFAARRTGAAPPETDEIGLVEPLTAGRDSFEMVLMGLRQDTLFEAWALSLETVSQLLWAAAGPTPHRTIGGRPGLVIPTGFSDYPHTASVHAVRSAGTGRYHNRRGDSLARTDHRLELRSSVDRREDLRAAVPVPASAPDYFVVAVADSADPLARQEAGVAAFNLLTQARALGLAGRLVGPLSRAQARAVARALDLPGGETPRLVFAVGEAASDVVEAAPEPVEIVRARAVLRRGEGVRVDYLLRVPGPVRVEVFDMLGRPVHQLPETRRTAGYHSVEWDGTGPDGVRVKPGSYIIGIFGPGGVAQHKLSVL</sequence>
<dbReference type="Gene3D" id="3.40.109.10">
    <property type="entry name" value="NADH Oxidase"/>
    <property type="match status" value="1"/>
</dbReference>
<evidence type="ECO:0008006" key="5">
    <source>
        <dbReference type="Google" id="ProtNLM"/>
    </source>
</evidence>
<evidence type="ECO:0000313" key="4">
    <source>
        <dbReference type="EMBL" id="HDQ98748.1"/>
    </source>
</evidence>
<evidence type="ECO:0000259" key="3">
    <source>
        <dbReference type="Pfam" id="PF13860"/>
    </source>
</evidence>
<accession>A0A7V0T4F8</accession>
<reference evidence="4" key="1">
    <citation type="journal article" date="2020" name="mSystems">
        <title>Genome- and Community-Level Interaction Insights into Carbon Utilization and Element Cycling Functions of Hydrothermarchaeota in Hydrothermal Sediment.</title>
        <authorList>
            <person name="Zhou Z."/>
            <person name="Liu Y."/>
            <person name="Xu W."/>
            <person name="Pan J."/>
            <person name="Luo Z.H."/>
            <person name="Li M."/>
        </authorList>
    </citation>
    <scope>NUCLEOTIDE SEQUENCE [LARGE SCALE GENOMIC DNA]</scope>
    <source>
        <strain evidence="4">SpSt-1182</strain>
    </source>
</reference>
<proteinExistence type="predicted"/>
<dbReference type="EMBL" id="DSBX01000013">
    <property type="protein sequence ID" value="HDQ98748.1"/>
    <property type="molecule type" value="Genomic_DNA"/>
</dbReference>
<feature type="domain" description="FlgD/Vpr Ig-like" evidence="3">
    <location>
        <begin position="448"/>
        <end position="493"/>
    </location>
</feature>
<comment type="caution">
    <text evidence="4">The sequence shown here is derived from an EMBL/GenBank/DDBJ whole genome shotgun (WGS) entry which is preliminary data.</text>
</comment>
<dbReference type="SUPFAM" id="SSF55469">
    <property type="entry name" value="FMN-dependent nitroreductase-like"/>
    <property type="match status" value="1"/>
</dbReference>
<dbReference type="Gene3D" id="2.60.40.4070">
    <property type="match status" value="1"/>
</dbReference>
<protein>
    <recommendedName>
        <fullName evidence="5">FlgD Ig-like domain-containing protein</fullName>
    </recommendedName>
</protein>
<evidence type="ECO:0000256" key="1">
    <source>
        <dbReference type="SAM" id="SignalP"/>
    </source>
</evidence>
<feature type="signal peptide" evidence="1">
    <location>
        <begin position="1"/>
        <end position="36"/>
    </location>
</feature>
<dbReference type="Pfam" id="PF13860">
    <property type="entry name" value="FlgD_ig"/>
    <property type="match status" value="1"/>
</dbReference>